<feature type="repeat" description="PPR" evidence="10">
    <location>
        <begin position="378"/>
        <end position="412"/>
    </location>
</feature>
<dbReference type="Gene3D" id="1.10.630.10">
    <property type="entry name" value="Cytochrome P450"/>
    <property type="match status" value="1"/>
</dbReference>
<dbReference type="FunFam" id="1.10.630.10:FF:000026">
    <property type="entry name" value="Cytochrome P450 82C4"/>
    <property type="match status" value="1"/>
</dbReference>
<keyword evidence="12" id="KW-1185">Reference proteome</keyword>
<dbReference type="InterPro" id="IPR036396">
    <property type="entry name" value="Cyt_P450_sf"/>
</dbReference>
<dbReference type="PRINTS" id="PR00463">
    <property type="entry name" value="EP450I"/>
</dbReference>
<dbReference type="SUPFAM" id="SSF81901">
    <property type="entry name" value="HCP-like"/>
    <property type="match status" value="1"/>
</dbReference>
<sequence>MFSSTPLPSPPNQTVPTPLNDTVHHISSLITQPNWEQSNHLKSLVSHMPPHLASDVIARHSSNVELGVRFFTWVCKQSTYCYDFHCRFHLLKLMVFRNLFVVAHKAVVFLIKECSCNGEVEIVKLMGALDEMREVGFRRNYPSYSTLLMCLAKLSMGRSAFFVYRRMVDDGFVVGIVDYRLGDLKEAFRVFDIMSEQDGCNPNGVTYSVLIHGICEAGEIEEAFQLKEEMSEKGCQPSVRTYTVLIKALCDIGLTDKALGLLDEMVVKGCKPNNHTYTVLIDRLCGEGKIQEANGMFRKMLKDGLFPGIVTYNALINGYCKEGRVVSAFELLSVMERRNCRPCIRTYNELMEGLCIVNKPYKAMLLLRRVIDNGLLPDRVSYNILIDGFCKEGQLRMAFDLLKSMEALGLGPDGLTCTAVIDGLCKQGRPEEASGVLGLMTKKGISPDEVTLTALIDGYCKIGEVGTAFMLFERMVDRRCLTSPHIFNLFLDVLSKQTRLNETNAMVGKMFKYGLVPSVVTYTILIDGLCRVGCTKDSFNMVELMKQGGCLPNVYTYTVVIHGLCQLGGVEEAHGLLFKMPLLGLSPNHITYTILVQAHVKSGRLDCAIKIVSSMVRSGIQPNNRIYHALLAGFVMSGNKEGALSSFHDVAAKYSLITKNDGDYFAEHVFREIDIGDAFELLDKIKECVGSTVELHNSLAMGLCKVGRMSEAGHLVQDMVIRGLVPDKSVCSLIIKHFCEEKNFDYCLGFMKLILDNGFIPSISCYCSLILGLRHEGKVQEAQRLVSDLFRYANIEEKAAVSPYIEFLVKEDEPFEFRELLRQLSCSTFTSKESYLRASTEASKSRRVRAPEPSGALPLIGHLHLLRGKAPLARTLGAMADKHGPILSVRLGSHRALLVSSWEFVKECFTTNDAIFVSRLVMAVSKYLGYDQAVFALVPYGPYWREVRKIVTLELLTNRRLEQLKHVRESEVDFCTMDLHLLCTKNGDSPTRVTMNEWFECLTCNIIMRMLARKRFSASTCNNSDTEEGHLKEAIRKALYLSGIFVVSDAIPWLEWVDIGGHVKAMKQTYKEIDAVLGRWLQEHVQKSMETSDNINDGEADFIDVMLSVLAEDTPMLGHKRDTVIKATTMILILTGSESTAETLTWALSLLLNNKRVLKAAQDELDTQVGRDKLVQESDIKNLKYLQAIVKETLRLYPPGPLSGPREATEDCTVGGYHVPKGTRLIVNLWKLQRDPRMWPEPDEFKPERFLSERVDLGFRGQQFEYIPFSSGRRMCPGVTFGLQVVHLALARLIHGFDLTTPRGDPVDMSEGLGIALPKIHPLEVLLKPRLPTRVYYGC</sequence>
<evidence type="ECO:0000313" key="12">
    <source>
        <dbReference type="Proteomes" id="UP000823749"/>
    </source>
</evidence>
<dbReference type="PANTHER" id="PTHR47941">
    <property type="entry name" value="PENTATRICOPEPTIDE REPEAT-CONTAINING PROTEIN 3, MITOCHONDRIAL"/>
    <property type="match status" value="1"/>
</dbReference>
<comment type="caution">
    <text evidence="11">The sequence shown here is derived from an EMBL/GenBank/DDBJ whole genome shotgun (WGS) entry which is preliminary data.</text>
</comment>
<dbReference type="GO" id="GO:0005506">
    <property type="term" value="F:iron ion binding"/>
    <property type="evidence" value="ECO:0007669"/>
    <property type="project" value="InterPro"/>
</dbReference>
<evidence type="ECO:0000256" key="7">
    <source>
        <dbReference type="ARBA" id="ARBA00023004"/>
    </source>
</evidence>
<evidence type="ECO:0000256" key="5">
    <source>
        <dbReference type="ARBA" id="ARBA00022737"/>
    </source>
</evidence>
<organism evidence="11 12">
    <name type="scientific">Rhododendron griersonianum</name>
    <dbReference type="NCBI Taxonomy" id="479676"/>
    <lineage>
        <taxon>Eukaryota</taxon>
        <taxon>Viridiplantae</taxon>
        <taxon>Streptophyta</taxon>
        <taxon>Embryophyta</taxon>
        <taxon>Tracheophyta</taxon>
        <taxon>Spermatophyta</taxon>
        <taxon>Magnoliopsida</taxon>
        <taxon>eudicotyledons</taxon>
        <taxon>Gunneridae</taxon>
        <taxon>Pentapetalae</taxon>
        <taxon>asterids</taxon>
        <taxon>Ericales</taxon>
        <taxon>Ericaceae</taxon>
        <taxon>Ericoideae</taxon>
        <taxon>Rhodoreae</taxon>
        <taxon>Rhododendron</taxon>
    </lineage>
</organism>
<evidence type="ECO:0000256" key="1">
    <source>
        <dbReference type="ARBA" id="ARBA00001971"/>
    </source>
</evidence>
<dbReference type="Pfam" id="PF13041">
    <property type="entry name" value="PPR_2"/>
    <property type="match status" value="5"/>
</dbReference>
<evidence type="ECO:0008006" key="13">
    <source>
        <dbReference type="Google" id="ProtNLM"/>
    </source>
</evidence>
<dbReference type="InterPro" id="IPR017972">
    <property type="entry name" value="Cyt_P450_CS"/>
</dbReference>
<evidence type="ECO:0000256" key="3">
    <source>
        <dbReference type="ARBA" id="ARBA00022617"/>
    </source>
</evidence>
<dbReference type="Pfam" id="PF01535">
    <property type="entry name" value="PPR"/>
    <property type="match status" value="2"/>
</dbReference>
<dbReference type="InterPro" id="IPR011990">
    <property type="entry name" value="TPR-like_helical_dom_sf"/>
</dbReference>
<dbReference type="SUPFAM" id="SSF48264">
    <property type="entry name" value="Cytochrome P450"/>
    <property type="match status" value="1"/>
</dbReference>
<feature type="repeat" description="PPR" evidence="10">
    <location>
        <begin position="238"/>
        <end position="272"/>
    </location>
</feature>
<dbReference type="Pfam" id="PF12854">
    <property type="entry name" value="PPR_1"/>
    <property type="match status" value="2"/>
</dbReference>
<feature type="repeat" description="PPR" evidence="10">
    <location>
        <begin position="308"/>
        <end position="342"/>
    </location>
</feature>
<dbReference type="PROSITE" id="PS00086">
    <property type="entry name" value="CYTOCHROME_P450"/>
    <property type="match status" value="1"/>
</dbReference>
<feature type="repeat" description="PPR" evidence="10">
    <location>
        <begin position="588"/>
        <end position="622"/>
    </location>
</feature>
<dbReference type="PROSITE" id="PS51375">
    <property type="entry name" value="PPR"/>
    <property type="match status" value="12"/>
</dbReference>
<dbReference type="GO" id="GO:0004497">
    <property type="term" value="F:monooxygenase activity"/>
    <property type="evidence" value="ECO:0007669"/>
    <property type="project" value="UniProtKB-KW"/>
</dbReference>
<dbReference type="Gene3D" id="1.25.40.10">
    <property type="entry name" value="Tetratricopeptide repeat domain"/>
    <property type="match status" value="5"/>
</dbReference>
<reference evidence="11" key="1">
    <citation type="submission" date="2020-08" db="EMBL/GenBank/DDBJ databases">
        <title>Plant Genome Project.</title>
        <authorList>
            <person name="Zhang R.-G."/>
        </authorList>
    </citation>
    <scope>NUCLEOTIDE SEQUENCE</scope>
    <source>
        <strain evidence="11">WSP0</strain>
        <tissue evidence="11">Leaf</tissue>
    </source>
</reference>
<dbReference type="Pfam" id="PF00067">
    <property type="entry name" value="p450"/>
    <property type="match status" value="1"/>
</dbReference>
<dbReference type="InterPro" id="IPR001128">
    <property type="entry name" value="Cyt_P450"/>
</dbReference>
<proteinExistence type="inferred from homology"/>
<dbReference type="CDD" id="cd20654">
    <property type="entry name" value="CYP82"/>
    <property type="match status" value="1"/>
</dbReference>
<evidence type="ECO:0000256" key="9">
    <source>
        <dbReference type="PIRSR" id="PIRSR602401-1"/>
    </source>
</evidence>
<evidence type="ECO:0000313" key="11">
    <source>
        <dbReference type="EMBL" id="KAG5512694.1"/>
    </source>
</evidence>
<dbReference type="NCBIfam" id="TIGR00756">
    <property type="entry name" value="PPR"/>
    <property type="match status" value="11"/>
</dbReference>
<feature type="repeat" description="PPR" evidence="10">
    <location>
        <begin position="692"/>
        <end position="726"/>
    </location>
</feature>
<evidence type="ECO:0000256" key="4">
    <source>
        <dbReference type="ARBA" id="ARBA00022723"/>
    </source>
</evidence>
<keyword evidence="7 9" id="KW-0408">Iron</keyword>
<dbReference type="InterPro" id="IPR002401">
    <property type="entry name" value="Cyt_P450_E_grp-I"/>
</dbReference>
<feature type="repeat" description="PPR" evidence="10">
    <location>
        <begin position="553"/>
        <end position="587"/>
    </location>
</feature>
<dbReference type="GO" id="GO:0020037">
    <property type="term" value="F:heme binding"/>
    <property type="evidence" value="ECO:0007669"/>
    <property type="project" value="InterPro"/>
</dbReference>
<keyword evidence="5" id="KW-0677">Repeat</keyword>
<name>A0AAV6HM06_9ERIC</name>
<dbReference type="Proteomes" id="UP000823749">
    <property type="component" value="Unassembled WGS sequence"/>
</dbReference>
<keyword evidence="3 9" id="KW-0349">Heme</keyword>
<keyword evidence="4 9" id="KW-0479">Metal-binding</keyword>
<feature type="repeat" description="PPR" evidence="10">
    <location>
        <begin position="203"/>
        <end position="237"/>
    </location>
</feature>
<evidence type="ECO:0000256" key="8">
    <source>
        <dbReference type="ARBA" id="ARBA00023033"/>
    </source>
</evidence>
<protein>
    <recommendedName>
        <fullName evidence="13">Cytochrome P450</fullName>
    </recommendedName>
</protein>
<accession>A0AAV6HM06</accession>
<feature type="repeat" description="PPR" evidence="10">
    <location>
        <begin position="343"/>
        <end position="377"/>
    </location>
</feature>
<evidence type="ECO:0000256" key="10">
    <source>
        <dbReference type="PROSITE-ProRule" id="PRU00708"/>
    </source>
</evidence>
<comment type="cofactor">
    <cofactor evidence="1 9">
        <name>heme</name>
        <dbReference type="ChEBI" id="CHEBI:30413"/>
    </cofactor>
</comment>
<feature type="repeat" description="PPR" evidence="10">
    <location>
        <begin position="273"/>
        <end position="307"/>
    </location>
</feature>
<gene>
    <name evidence="11" type="ORF">RHGRI_038877</name>
</gene>
<dbReference type="InterPro" id="IPR002885">
    <property type="entry name" value="PPR_rpt"/>
</dbReference>
<feature type="repeat" description="PPR" evidence="10">
    <location>
        <begin position="448"/>
        <end position="482"/>
    </location>
</feature>
<dbReference type="PRINTS" id="PR00385">
    <property type="entry name" value="P450"/>
</dbReference>
<evidence type="ECO:0000256" key="6">
    <source>
        <dbReference type="ARBA" id="ARBA00023002"/>
    </source>
</evidence>
<feature type="binding site" description="axial binding residue" evidence="9">
    <location>
        <position position="1276"/>
    </location>
    <ligand>
        <name>heme</name>
        <dbReference type="ChEBI" id="CHEBI:30413"/>
    </ligand>
    <ligandPart>
        <name>Fe</name>
        <dbReference type="ChEBI" id="CHEBI:18248"/>
    </ligandPart>
</feature>
<feature type="repeat" description="PPR" evidence="10">
    <location>
        <begin position="413"/>
        <end position="447"/>
    </location>
</feature>
<keyword evidence="8" id="KW-0503">Monooxygenase</keyword>
<feature type="repeat" description="PPR" evidence="10">
    <location>
        <begin position="518"/>
        <end position="552"/>
    </location>
</feature>
<keyword evidence="6" id="KW-0560">Oxidoreductase</keyword>
<dbReference type="GO" id="GO:0016705">
    <property type="term" value="F:oxidoreductase activity, acting on paired donors, with incorporation or reduction of molecular oxygen"/>
    <property type="evidence" value="ECO:0007669"/>
    <property type="project" value="InterPro"/>
</dbReference>
<dbReference type="EMBL" id="JACTNZ010000045">
    <property type="protein sequence ID" value="KAG5512694.1"/>
    <property type="molecule type" value="Genomic_DNA"/>
</dbReference>
<evidence type="ECO:0000256" key="2">
    <source>
        <dbReference type="ARBA" id="ARBA00007626"/>
    </source>
</evidence>
<comment type="similarity">
    <text evidence="2">Belongs to the PPR family. P subfamily.</text>
</comment>